<organism evidence="2 3">
    <name type="scientific">Serendipita indica (strain DSM 11827)</name>
    <name type="common">Root endophyte fungus</name>
    <name type="synonym">Piriformospora indica</name>
    <dbReference type="NCBI Taxonomy" id="1109443"/>
    <lineage>
        <taxon>Eukaryota</taxon>
        <taxon>Fungi</taxon>
        <taxon>Dikarya</taxon>
        <taxon>Basidiomycota</taxon>
        <taxon>Agaricomycotina</taxon>
        <taxon>Agaricomycetes</taxon>
        <taxon>Sebacinales</taxon>
        <taxon>Serendipitaceae</taxon>
        <taxon>Serendipita</taxon>
    </lineage>
</organism>
<feature type="compositionally biased region" description="Low complexity" evidence="1">
    <location>
        <begin position="33"/>
        <end position="45"/>
    </location>
</feature>
<sequence>MDGLNIPEEVEQERYRLLAAIKSARRPSVQPEPASSTSPARLSSSKTAPTLQKLHEEYNALVDQRNKLRRQPLADPLEALPPELWIECLLYLLSDENGPDVIYPLLLVSSSWSRKLLAVHALWNTLVLDDNPDVLHRLHAGLHLSGTLPLTVLIQLPPPTLFIDSDSAVLPDTAYAPLLEPQTKKRIRRIIFTQSLASHRAHKPGDDGPFIAFYDTAFSLLKPFKQLESLEEVKMRHEFDYYSRTLLEEGFPVSKRLRGVWRWCLPGITLERMMNDLYNLQEMPSDTMPSDALSDVRLSAMPELRHLSTNMTVERACSLLSRLPSLQHLMLTSPHARDNLYASSPSHSDPVLLSTLASTQLSMLECSQLIAPAHHPLFHLPTLTVLCLDLTWPSLSEFLQSFATLPKLTRLELGMKESDEIGLGTSPERSKGFIVPKYWPLGDGMDEDAESLSSNSDTEDDEISPEKATTSTGNERPPTRSQSPSPRRRTASPMFAHLLHACQTMLSGVTDLTLTFRIRVSVWPVVGYLSSISSVLEKICVSGMLSTSRRGALYPNTTSSSLPKVNGTSKRQRQRTPHQSFASLPALHELTAFTSTILRFIEAPNLHTLHCPDPTPLFLSLTSYMASKQRSASSLPSPKPSSALSTPPPLTPPSVPDPSSSKPPPQLKRITHSSRNRARRQIHLRAGSSLRKVILHPAQAPLLSIMDTSHLKILHWVGGGEEVRGARGEWAEVNEYGEMLLQESLTTTQPSLSGNGIVDEKKEEGPSRKESNDESERGPPVAMGIAAYSLLIPSIEEIKFGSEAIMPEVLKFLEGLGKTDKRTSSSRPQSTLSTRKGPGAEWRRSMTTWQDFEEETDEECHFPCPNLEVMAFGGYPAFDLLLRVLETRNLWFPPLLATQGDGATTPRLNGETSRDKGKERAGTPGSRGGSKPPRKITRILLPGYPAPDTLSSIVRLLGQRLSTPDDGEGVTFSYDERYFKEKVPGCHYCFASGWRCKTPVHPKPYSFDDLVQNNGEGEDEDAQDQDAQEEGTVRAEGDVADADELDALEVGTLELDSLLGESSAAGSEESSIQESPERAYPNGSLANGHPSVKMVEAQEGDDLVSPALSKEDMSDASPGHIGTGNDAEGESSGCAKDLDLTISARPGSSRACPMTNGQTSPPRAPEETTTQNGDAAAGTAASSSASARYIEGEGSLRSQSSEERDPTNATAPVDKGIAPVSSTSGDKPPSSSPLSASAPDPQSLGRETVPESGPSTAKKGEREDEGEWMSSWWKTYDANERRFREWTAKYYREGYCLRHDPENLVEITEDTLSGVKSDWLDSYEFTEGKEDSEVG</sequence>
<feature type="compositionally biased region" description="Acidic residues" evidence="1">
    <location>
        <begin position="1016"/>
        <end position="1029"/>
    </location>
</feature>
<feature type="compositionally biased region" description="Basic residues" evidence="1">
    <location>
        <begin position="669"/>
        <end position="679"/>
    </location>
</feature>
<feature type="region of interest" description="Disordered" evidence="1">
    <location>
        <begin position="745"/>
        <end position="780"/>
    </location>
</feature>
<feature type="region of interest" description="Disordered" evidence="1">
    <location>
        <begin position="24"/>
        <end position="49"/>
    </location>
</feature>
<feature type="compositionally biased region" description="Polar residues" evidence="1">
    <location>
        <begin position="825"/>
        <end position="834"/>
    </location>
</feature>
<feature type="region of interest" description="Disordered" evidence="1">
    <location>
        <begin position="1007"/>
        <end position="1042"/>
    </location>
</feature>
<feature type="compositionally biased region" description="Low complexity" evidence="1">
    <location>
        <begin position="1175"/>
        <end position="1187"/>
    </location>
</feature>
<dbReference type="Proteomes" id="UP000007148">
    <property type="component" value="Unassembled WGS sequence"/>
</dbReference>
<evidence type="ECO:0000313" key="3">
    <source>
        <dbReference type="Proteomes" id="UP000007148"/>
    </source>
</evidence>
<feature type="region of interest" description="Disordered" evidence="1">
    <location>
        <begin position="446"/>
        <end position="490"/>
    </location>
</feature>
<feature type="compositionally biased region" description="Low complexity" evidence="1">
    <location>
        <begin position="1060"/>
        <end position="1070"/>
    </location>
</feature>
<evidence type="ECO:0000313" key="2">
    <source>
        <dbReference type="EMBL" id="CCA72698.1"/>
    </source>
</evidence>
<dbReference type="HOGENOM" id="CLU_258777_0_0_1"/>
<proteinExistence type="predicted"/>
<feature type="compositionally biased region" description="Low complexity" evidence="1">
    <location>
        <begin position="1221"/>
        <end position="1244"/>
    </location>
</feature>
<evidence type="ECO:0000256" key="1">
    <source>
        <dbReference type="SAM" id="MobiDB-lite"/>
    </source>
</evidence>
<feature type="compositionally biased region" description="Polar residues" evidence="1">
    <location>
        <begin position="1155"/>
        <end position="1173"/>
    </location>
</feature>
<feature type="compositionally biased region" description="Basic and acidic residues" evidence="1">
    <location>
        <begin position="912"/>
        <end position="921"/>
    </location>
</feature>
<feature type="region of interest" description="Disordered" evidence="1">
    <location>
        <begin position="630"/>
        <end position="679"/>
    </location>
</feature>
<feature type="region of interest" description="Disordered" evidence="1">
    <location>
        <begin position="819"/>
        <end position="843"/>
    </location>
</feature>
<evidence type="ECO:0008006" key="4">
    <source>
        <dbReference type="Google" id="ProtNLM"/>
    </source>
</evidence>
<feature type="compositionally biased region" description="Low complexity" evidence="1">
    <location>
        <begin position="631"/>
        <end position="645"/>
    </location>
</feature>
<feature type="region of interest" description="Disordered" evidence="1">
    <location>
        <begin position="901"/>
        <end position="935"/>
    </location>
</feature>
<name>G4TN05_SERID</name>
<feature type="compositionally biased region" description="Basic and acidic residues" evidence="1">
    <location>
        <begin position="758"/>
        <end position="777"/>
    </location>
</feature>
<feature type="compositionally biased region" description="Polar residues" evidence="1">
    <location>
        <begin position="551"/>
        <end position="569"/>
    </location>
</feature>
<accession>G4TN05</accession>
<dbReference type="EMBL" id="CAFZ01000178">
    <property type="protein sequence ID" value="CCA72698.1"/>
    <property type="molecule type" value="Genomic_DNA"/>
</dbReference>
<feature type="region of interest" description="Disordered" evidence="1">
    <location>
        <begin position="551"/>
        <end position="581"/>
    </location>
</feature>
<dbReference type="OrthoDB" id="3262556at2759"/>
<feature type="compositionally biased region" description="Pro residues" evidence="1">
    <location>
        <begin position="646"/>
        <end position="666"/>
    </location>
</feature>
<protein>
    <recommendedName>
        <fullName evidence="4">F-box domain-containing protein</fullName>
    </recommendedName>
</protein>
<gene>
    <name evidence="2" type="ORF">PIIN_06635</name>
</gene>
<comment type="caution">
    <text evidence="2">The sequence shown here is derived from an EMBL/GenBank/DDBJ whole genome shotgun (WGS) entry which is preliminary data.</text>
</comment>
<reference evidence="2 3" key="1">
    <citation type="journal article" date="2011" name="PLoS Pathog.">
        <title>Endophytic Life Strategies Decoded by Genome and Transcriptome Analyses of the Mutualistic Root Symbiont Piriformospora indica.</title>
        <authorList>
            <person name="Zuccaro A."/>
            <person name="Lahrmann U."/>
            <person name="Guldener U."/>
            <person name="Langen G."/>
            <person name="Pfiffi S."/>
            <person name="Biedenkopf D."/>
            <person name="Wong P."/>
            <person name="Samans B."/>
            <person name="Grimm C."/>
            <person name="Basiewicz M."/>
            <person name="Murat C."/>
            <person name="Martin F."/>
            <person name="Kogel K.H."/>
        </authorList>
    </citation>
    <scope>NUCLEOTIDE SEQUENCE [LARGE SCALE GENOMIC DNA]</scope>
    <source>
        <strain evidence="2 3">DSM 11827</strain>
    </source>
</reference>
<dbReference type="InParanoid" id="G4TN05"/>
<keyword evidence="3" id="KW-1185">Reference proteome</keyword>
<feature type="compositionally biased region" description="Polar residues" evidence="1">
    <location>
        <begin position="745"/>
        <end position="754"/>
    </location>
</feature>
<dbReference type="SUPFAM" id="SSF52047">
    <property type="entry name" value="RNI-like"/>
    <property type="match status" value="1"/>
</dbReference>
<feature type="region of interest" description="Disordered" evidence="1">
    <location>
        <begin position="1060"/>
        <end position="1270"/>
    </location>
</feature>